<reference evidence="1" key="1">
    <citation type="submission" date="2014-11" db="EMBL/GenBank/DDBJ databases">
        <authorList>
            <person name="Amaro Gonzalez C."/>
        </authorList>
    </citation>
    <scope>NUCLEOTIDE SEQUENCE</scope>
</reference>
<name>A0A0E9RPD5_ANGAN</name>
<reference evidence="1" key="2">
    <citation type="journal article" date="2015" name="Fish Shellfish Immunol.">
        <title>Early steps in the European eel (Anguilla anguilla)-Vibrio vulnificus interaction in the gills: Role of the RtxA13 toxin.</title>
        <authorList>
            <person name="Callol A."/>
            <person name="Pajuelo D."/>
            <person name="Ebbesson L."/>
            <person name="Teles M."/>
            <person name="MacKenzie S."/>
            <person name="Amaro C."/>
        </authorList>
    </citation>
    <scope>NUCLEOTIDE SEQUENCE</scope>
</reference>
<dbReference type="AlphaFoldDB" id="A0A0E9RPD5"/>
<dbReference type="EMBL" id="GBXM01077551">
    <property type="protein sequence ID" value="JAH31026.1"/>
    <property type="molecule type" value="Transcribed_RNA"/>
</dbReference>
<accession>A0A0E9RPD5</accession>
<sequence>MNECITDRQSNTFHQTKKNPMNIRQKSIIKMTVTLRRKPNNVIKAISILLTEETK</sequence>
<evidence type="ECO:0000313" key="1">
    <source>
        <dbReference type="EMBL" id="JAH31026.1"/>
    </source>
</evidence>
<dbReference type="EMBL" id="GBXM01078986">
    <property type="protein sequence ID" value="JAH29591.1"/>
    <property type="molecule type" value="Transcribed_RNA"/>
</dbReference>
<organism evidence="1">
    <name type="scientific">Anguilla anguilla</name>
    <name type="common">European freshwater eel</name>
    <name type="synonym">Muraena anguilla</name>
    <dbReference type="NCBI Taxonomy" id="7936"/>
    <lineage>
        <taxon>Eukaryota</taxon>
        <taxon>Metazoa</taxon>
        <taxon>Chordata</taxon>
        <taxon>Craniata</taxon>
        <taxon>Vertebrata</taxon>
        <taxon>Euteleostomi</taxon>
        <taxon>Actinopterygii</taxon>
        <taxon>Neopterygii</taxon>
        <taxon>Teleostei</taxon>
        <taxon>Anguilliformes</taxon>
        <taxon>Anguillidae</taxon>
        <taxon>Anguilla</taxon>
    </lineage>
</organism>
<protein>
    <submittedName>
        <fullName evidence="1">Uncharacterized protein</fullName>
    </submittedName>
</protein>
<proteinExistence type="predicted"/>